<evidence type="ECO:0000313" key="4">
    <source>
        <dbReference type="Proteomes" id="UP001198565"/>
    </source>
</evidence>
<dbReference type="Proteomes" id="UP001198565">
    <property type="component" value="Unassembled WGS sequence"/>
</dbReference>
<dbReference type="RefSeq" id="WP_222976475.1">
    <property type="nucleotide sequence ID" value="NZ_JAINVZ010000005.1"/>
</dbReference>
<comment type="caution">
    <text evidence="3">The sequence shown here is derived from an EMBL/GenBank/DDBJ whole genome shotgun (WGS) entry which is preliminary data.</text>
</comment>
<reference evidence="3 4" key="1">
    <citation type="submission" date="2021-08" db="EMBL/GenBank/DDBJ databases">
        <title>Streptomyces sp. PTM05 isolated from lichen.</title>
        <authorList>
            <person name="Somphong A."/>
            <person name="Phongsopitanun W."/>
            <person name="Tanasupawat S."/>
        </authorList>
    </citation>
    <scope>NUCLEOTIDE SEQUENCE [LARGE SCALE GENOMIC DNA]</scope>
    <source>
        <strain evidence="3 4">Ptm05</strain>
    </source>
</reference>
<gene>
    <name evidence="3" type="ORF">K7472_10460</name>
</gene>
<dbReference type="Gene3D" id="2.160.20.10">
    <property type="entry name" value="Single-stranded right-handed beta-helix, Pectin lyase-like"/>
    <property type="match status" value="1"/>
</dbReference>
<keyword evidence="4" id="KW-1185">Reference proteome</keyword>
<dbReference type="InterPro" id="IPR011050">
    <property type="entry name" value="Pectin_lyase_fold/virulence"/>
</dbReference>
<dbReference type="InterPro" id="IPR000421">
    <property type="entry name" value="FA58C"/>
</dbReference>
<organism evidence="3 4">
    <name type="scientific">Streptantibioticus parmotrematis</name>
    <dbReference type="NCBI Taxonomy" id="2873249"/>
    <lineage>
        <taxon>Bacteria</taxon>
        <taxon>Bacillati</taxon>
        <taxon>Actinomycetota</taxon>
        <taxon>Actinomycetes</taxon>
        <taxon>Kitasatosporales</taxon>
        <taxon>Streptomycetaceae</taxon>
        <taxon>Streptantibioticus</taxon>
    </lineage>
</organism>
<evidence type="ECO:0000259" key="2">
    <source>
        <dbReference type="PROSITE" id="PS50022"/>
    </source>
</evidence>
<dbReference type="InterPro" id="IPR012334">
    <property type="entry name" value="Pectin_lyas_fold"/>
</dbReference>
<proteinExistence type="predicted"/>
<dbReference type="Gene3D" id="2.60.120.260">
    <property type="entry name" value="Galactose-binding domain-like"/>
    <property type="match status" value="2"/>
</dbReference>
<accession>A0ABS7QPZ5</accession>
<evidence type="ECO:0000256" key="1">
    <source>
        <dbReference type="SAM" id="SignalP"/>
    </source>
</evidence>
<feature type="chain" id="PRO_5046229893" evidence="1">
    <location>
        <begin position="24"/>
        <end position="818"/>
    </location>
</feature>
<dbReference type="InterPro" id="IPR006626">
    <property type="entry name" value="PbH1"/>
</dbReference>
<dbReference type="SMART" id="SM00710">
    <property type="entry name" value="PbH1"/>
    <property type="match status" value="7"/>
</dbReference>
<dbReference type="SUPFAM" id="SSF49785">
    <property type="entry name" value="Galactose-binding domain-like"/>
    <property type="match status" value="2"/>
</dbReference>
<keyword evidence="1" id="KW-0732">Signal</keyword>
<dbReference type="InterPro" id="IPR008979">
    <property type="entry name" value="Galactose-bd-like_sf"/>
</dbReference>
<feature type="domain" description="F5/8 type C" evidence="2">
    <location>
        <begin position="538"/>
        <end position="685"/>
    </location>
</feature>
<dbReference type="PROSITE" id="PS50022">
    <property type="entry name" value="FA58C_3"/>
    <property type="match status" value="2"/>
</dbReference>
<name>A0ABS7QPZ5_9ACTN</name>
<sequence length="818" mass="84468">MLTAFATLLAFTASAVTATEAHAATGTTYYVDSRTGSDSNDGTNPGDAWKTLAKVDAASLRPGDTIAFQGGETWTGGLTITSSGTAAAPITVTSYGTGRAIIAGQDTVQAAVTLADVHDVHLTGLEVTNGLNQAAPTSVNYRGIYVVAQDTGNMPGIVVSNNYVHDIDGAGGSDIGQGGIVVGVRGNTTPTWFSDLQITGNEVAHVNAYGISTFTTWCADCDIYSTETGIPTSEVSATRQPYTNPLIANNYVHSVTGGGITPEYADNAVVENNTVDMAASNRLVTTGGGNVGIWWQGTDNILVQYNTVLRTAVNDLNPDATDDMAFDADMGSTGSTVQYNYSDSNSGGFFMCLISATDITLRYNISQSDHFRPFSIWSGCSGFRGYNNTVWSTTTTVPRNNGSGGTTQQGIEAMVRDAAPYNNVLFDNIFYNPSNAPYQCGSSCFNGPDSSMDYSHNLYWDGSAASTVVPANDPAPVVADPQLSSPGDAAMPTGALTTAQLQQTLAGYASASGSAARNAGVSASTAPPSDLFGTPVPAGAPDLGAWQHPVTATASTTLGTGSGSIADITDGDPTTSWASADSPAFPGTVTVNYGEARTMDAVTLVTAFGQGQGATSVDVQTWNGSGWTTQVSSHSLTWRQNTAAAEWLRIPLPAPVTTTGVRLVIHSANLTWGHLAVYELRPTFGAAASSGLGVLSGTVTGDLVNDTGTGSWASQNSPKLPGAVQIDPGAEQTVSSVTLAAAFGQGQGPTSVSIEANPGGVWQQVLAPTTVTWNTSSSTVETRSLTLTTPVTATQFRIVVNSANLTWGHVALNQITLQ</sequence>
<dbReference type="Pfam" id="PF00754">
    <property type="entry name" value="F5_F8_type_C"/>
    <property type="match status" value="2"/>
</dbReference>
<feature type="signal peptide" evidence="1">
    <location>
        <begin position="1"/>
        <end position="23"/>
    </location>
</feature>
<dbReference type="SUPFAM" id="SSF51126">
    <property type="entry name" value="Pectin lyase-like"/>
    <property type="match status" value="2"/>
</dbReference>
<feature type="domain" description="F5/8 type C" evidence="2">
    <location>
        <begin position="703"/>
        <end position="818"/>
    </location>
</feature>
<protein>
    <submittedName>
        <fullName evidence="3">Discoidin domain-containing protein</fullName>
    </submittedName>
</protein>
<dbReference type="EMBL" id="JAINVZ010000005">
    <property type="protein sequence ID" value="MBY8885266.1"/>
    <property type="molecule type" value="Genomic_DNA"/>
</dbReference>
<evidence type="ECO:0000313" key="3">
    <source>
        <dbReference type="EMBL" id="MBY8885266.1"/>
    </source>
</evidence>